<evidence type="ECO:0000313" key="3">
    <source>
        <dbReference type="Proteomes" id="UP000270094"/>
    </source>
</evidence>
<evidence type="ECO:0000313" key="2">
    <source>
        <dbReference type="EMBL" id="VDM80455.1"/>
    </source>
</evidence>
<feature type="region of interest" description="Disordered" evidence="1">
    <location>
        <begin position="110"/>
        <end position="144"/>
    </location>
</feature>
<proteinExistence type="predicted"/>
<reference evidence="2 3" key="1">
    <citation type="submission" date="2018-11" db="EMBL/GenBank/DDBJ databases">
        <authorList>
            <consortium name="Pathogen Informatics"/>
        </authorList>
    </citation>
    <scope>NUCLEOTIDE SEQUENCE [LARGE SCALE GENOMIC DNA]</scope>
</reference>
<keyword evidence="3" id="KW-1185">Reference proteome</keyword>
<accession>A0A3P7LCG6</accession>
<organism evidence="2 3">
    <name type="scientific">Strongylus vulgaris</name>
    <name type="common">Blood worm</name>
    <dbReference type="NCBI Taxonomy" id="40348"/>
    <lineage>
        <taxon>Eukaryota</taxon>
        <taxon>Metazoa</taxon>
        <taxon>Ecdysozoa</taxon>
        <taxon>Nematoda</taxon>
        <taxon>Chromadorea</taxon>
        <taxon>Rhabditida</taxon>
        <taxon>Rhabditina</taxon>
        <taxon>Rhabditomorpha</taxon>
        <taxon>Strongyloidea</taxon>
        <taxon>Strongylidae</taxon>
        <taxon>Strongylus</taxon>
    </lineage>
</organism>
<feature type="compositionally biased region" description="Polar residues" evidence="1">
    <location>
        <begin position="133"/>
        <end position="144"/>
    </location>
</feature>
<gene>
    <name evidence="2" type="ORF">SVUK_LOCUS15453</name>
</gene>
<feature type="region of interest" description="Disordered" evidence="1">
    <location>
        <begin position="41"/>
        <end position="72"/>
    </location>
</feature>
<name>A0A3P7LCG6_STRVU</name>
<sequence length="144" mass="15240">MTLNRVHEVSALCRGDLKGVLREEQEDEGRRVGIVVRRSVSQPSGAIKPSFEEGESKLQATETPKEGSRAEAAGEPIIYTKPAGNSNIQFNVEPDASISVNVLGERARAGGGEGEYFTASSSTSDSDTILAGTDNSSTLRASQI</sequence>
<evidence type="ECO:0000256" key="1">
    <source>
        <dbReference type="SAM" id="MobiDB-lite"/>
    </source>
</evidence>
<protein>
    <submittedName>
        <fullName evidence="2">Uncharacterized protein</fullName>
    </submittedName>
</protein>
<dbReference type="EMBL" id="UYYB01108696">
    <property type="protein sequence ID" value="VDM80455.1"/>
    <property type="molecule type" value="Genomic_DNA"/>
</dbReference>
<dbReference type="AlphaFoldDB" id="A0A3P7LCG6"/>
<dbReference type="Proteomes" id="UP000270094">
    <property type="component" value="Unassembled WGS sequence"/>
</dbReference>